<feature type="region of interest" description="Disordered" evidence="1">
    <location>
        <begin position="1"/>
        <end position="24"/>
    </location>
</feature>
<evidence type="ECO:0000313" key="2">
    <source>
        <dbReference type="EMBL" id="PNJ43705.1"/>
    </source>
</evidence>
<reference evidence="2" key="1">
    <citation type="submission" date="2017-12" db="EMBL/GenBank/DDBJ databases">
        <title>High-resolution comparative analysis of great ape genomes.</title>
        <authorList>
            <person name="Pollen A."/>
            <person name="Hastie A."/>
            <person name="Hormozdiari F."/>
            <person name="Dougherty M."/>
            <person name="Liu R."/>
            <person name="Chaisson M."/>
            <person name="Hoppe E."/>
            <person name="Hill C."/>
            <person name="Pang A."/>
            <person name="Hillier L."/>
            <person name="Baker C."/>
            <person name="Armstrong J."/>
            <person name="Shendure J."/>
            <person name="Paten B."/>
            <person name="Wilson R."/>
            <person name="Chao H."/>
            <person name="Schneider V."/>
            <person name="Ventura M."/>
            <person name="Kronenberg Z."/>
            <person name="Murali S."/>
            <person name="Gordon D."/>
            <person name="Cantsilieris S."/>
            <person name="Munson K."/>
            <person name="Nelson B."/>
            <person name="Raja A."/>
            <person name="Underwood J."/>
            <person name="Diekhans M."/>
            <person name="Fiddes I."/>
            <person name="Haussler D."/>
            <person name="Eichler E."/>
        </authorList>
    </citation>
    <scope>NUCLEOTIDE SEQUENCE [LARGE SCALE GENOMIC DNA]</scope>
    <source>
        <strain evidence="2">Susie</strain>
    </source>
</reference>
<organism evidence="2">
    <name type="scientific">Pongo abelii</name>
    <name type="common">Sumatran orangutan</name>
    <name type="synonym">Pongo pygmaeus abelii</name>
    <dbReference type="NCBI Taxonomy" id="9601"/>
    <lineage>
        <taxon>Eukaryota</taxon>
        <taxon>Metazoa</taxon>
        <taxon>Chordata</taxon>
        <taxon>Craniata</taxon>
        <taxon>Vertebrata</taxon>
        <taxon>Euteleostomi</taxon>
        <taxon>Mammalia</taxon>
        <taxon>Eutheria</taxon>
        <taxon>Euarchontoglires</taxon>
        <taxon>Primates</taxon>
        <taxon>Haplorrhini</taxon>
        <taxon>Catarrhini</taxon>
        <taxon>Hominidae</taxon>
        <taxon>Pongo</taxon>
    </lineage>
</organism>
<dbReference type="PANTHER" id="PTHR46254">
    <property type="entry name" value="PROTEIN GVQW1-RELATED"/>
    <property type="match status" value="1"/>
</dbReference>
<protein>
    <submittedName>
        <fullName evidence="2">Uncharacterized protein</fullName>
    </submittedName>
</protein>
<sequence>MESRSITQAGMQWHDLGSPQPPPPEFKPFSCLSLPSSWDYRSLVPVMKFTAELEFELFAHSVWRGATCNPNSSTMKPGPGRAC</sequence>
<dbReference type="EMBL" id="NDHI03003460">
    <property type="protein sequence ID" value="PNJ43705.1"/>
    <property type="molecule type" value="Genomic_DNA"/>
</dbReference>
<accession>A0A2J8UEK6</accession>
<feature type="compositionally biased region" description="Polar residues" evidence="1">
    <location>
        <begin position="1"/>
        <end position="10"/>
    </location>
</feature>
<dbReference type="AlphaFoldDB" id="A0A2J8UEK6"/>
<comment type="caution">
    <text evidence="2">The sequence shown here is derived from an EMBL/GenBank/DDBJ whole genome shotgun (WGS) entry which is preliminary data.</text>
</comment>
<evidence type="ECO:0000256" key="1">
    <source>
        <dbReference type="SAM" id="MobiDB-lite"/>
    </source>
</evidence>
<gene>
    <name evidence="2" type="ORF">CR201_G0028397</name>
</gene>
<dbReference type="STRING" id="9601.ENSPPYP00000013144"/>
<name>A0A2J8UEK6_PONAB</name>
<proteinExistence type="predicted"/>